<evidence type="ECO:0008006" key="4">
    <source>
        <dbReference type="Google" id="ProtNLM"/>
    </source>
</evidence>
<feature type="transmembrane region" description="Helical" evidence="1">
    <location>
        <begin position="290"/>
        <end position="309"/>
    </location>
</feature>
<dbReference type="SUPFAM" id="SSF82866">
    <property type="entry name" value="Multidrug efflux transporter AcrB transmembrane domain"/>
    <property type="match status" value="1"/>
</dbReference>
<dbReference type="EMBL" id="WAAU01000012">
    <property type="protein sequence ID" value="KAB1158708.1"/>
    <property type="molecule type" value="Genomic_DNA"/>
</dbReference>
<feature type="transmembrane region" description="Helical" evidence="1">
    <location>
        <begin position="188"/>
        <end position="207"/>
    </location>
</feature>
<keyword evidence="1" id="KW-1133">Transmembrane helix</keyword>
<gene>
    <name evidence="2" type="ORF">F7018_08815</name>
</gene>
<keyword evidence="1" id="KW-0812">Transmembrane</keyword>
<reference evidence="2 3" key="1">
    <citation type="submission" date="2019-09" db="EMBL/GenBank/DDBJ databases">
        <authorList>
            <person name="Cao W.R."/>
        </authorList>
    </citation>
    <scope>NUCLEOTIDE SEQUENCE [LARGE SCALE GENOMIC DNA]</scope>
    <source>
        <strain evidence="3">a4</strain>
    </source>
</reference>
<dbReference type="Proteomes" id="UP000467305">
    <property type="component" value="Unassembled WGS sequence"/>
</dbReference>
<feature type="transmembrane region" description="Helical" evidence="1">
    <location>
        <begin position="219"/>
        <end position="239"/>
    </location>
</feature>
<sequence length="321" mass="38101">MKKLFILFFILTNTYKSYSCSCSHKKITQKEYDNYSLIFIGEIVEVEDCDTRGYQEFTFRIEQIFKGQTTKFVSGFNNCGGVCNYSYKLGQKWLVYSNPKYGLIKDQQACNQSIIIFNDENEWLNKNDYNIFKKELKFEVDFLQLRKTKDSKIVYFQFTTYIPLLKNIFILGVIILFFLLCFKLKIKLLPYSIGLGIIGGFFYYLLLINFLFPKLMKPIIIHIILILSFLLISNIIYLIRVKDKFNFKKSFIYNYLSYISFIITTIYMIFSTEHSQEIVYSNVFNKYFFFIIGIGIFFSLFSATFLYGIKNIRLKIKKGNM</sequence>
<feature type="transmembrane region" description="Helical" evidence="1">
    <location>
        <begin position="251"/>
        <end position="270"/>
    </location>
</feature>
<proteinExistence type="predicted"/>
<comment type="caution">
    <text evidence="2">The sequence shown here is derived from an EMBL/GenBank/DDBJ whole genome shotgun (WGS) entry which is preliminary data.</text>
</comment>
<dbReference type="OrthoDB" id="1188937at2"/>
<organism evidence="2 3">
    <name type="scientific">Tenacibaculum aiptasiae</name>
    <dbReference type="NCBI Taxonomy" id="426481"/>
    <lineage>
        <taxon>Bacteria</taxon>
        <taxon>Pseudomonadati</taxon>
        <taxon>Bacteroidota</taxon>
        <taxon>Flavobacteriia</taxon>
        <taxon>Flavobacteriales</taxon>
        <taxon>Flavobacteriaceae</taxon>
        <taxon>Tenacibaculum</taxon>
    </lineage>
</organism>
<keyword evidence="3" id="KW-1185">Reference proteome</keyword>
<keyword evidence="1" id="KW-0472">Membrane</keyword>
<evidence type="ECO:0000313" key="2">
    <source>
        <dbReference type="EMBL" id="KAB1158708.1"/>
    </source>
</evidence>
<evidence type="ECO:0000313" key="3">
    <source>
        <dbReference type="Proteomes" id="UP000467305"/>
    </source>
</evidence>
<name>A0A7J5AML8_9FLAO</name>
<dbReference type="RefSeq" id="WP_150899675.1">
    <property type="nucleotide sequence ID" value="NZ_WAAU01000012.1"/>
</dbReference>
<evidence type="ECO:0000256" key="1">
    <source>
        <dbReference type="SAM" id="Phobius"/>
    </source>
</evidence>
<protein>
    <recommendedName>
        <fullName evidence="4">Transmembrane protein</fullName>
    </recommendedName>
</protein>
<feature type="transmembrane region" description="Helical" evidence="1">
    <location>
        <begin position="161"/>
        <end position="181"/>
    </location>
</feature>
<dbReference type="AlphaFoldDB" id="A0A7J5AML8"/>
<accession>A0A7J5AML8</accession>